<feature type="compositionally biased region" description="Basic and acidic residues" evidence="1">
    <location>
        <begin position="145"/>
        <end position="185"/>
    </location>
</feature>
<sequence>MSDADDGGVEEDLNAAARTALIVAMQMGEKFARLREEMAREAQRRDTDAARELSTRFEAERSVARAQLDVLNQPEWWNNATIPDIARLAETATEWKDFEPAAAAASDVIAREVQERHGVDVTTLVADERARASEERTEAVQLIAEADRLDRAANPTEDRDRPRDVIDQLERAGRTPDQDAPRGVDEADNPSEQRAQSAEGDQSLQGSAESTALRADAGNAYDIAERREAYAASLEGAGVSAEDITVRMRASTNQGRPPQDAVSSPSRSGNRTGAPHHVPTRTRERGDRSR</sequence>
<keyword evidence="3" id="KW-1185">Reference proteome</keyword>
<feature type="compositionally biased region" description="Polar residues" evidence="1">
    <location>
        <begin position="250"/>
        <end position="271"/>
    </location>
</feature>
<dbReference type="EMBL" id="JAMRYM010000003">
    <property type="protein sequence ID" value="MCM6761220.1"/>
    <property type="molecule type" value="Genomic_DNA"/>
</dbReference>
<gene>
    <name evidence="2" type="ORF">NB037_02200</name>
</gene>
<reference evidence="2" key="1">
    <citation type="submission" date="2022-06" db="EMBL/GenBank/DDBJ databases">
        <title>Whole genome shotgun sequencing (WGS) of Rathayibacter sp. ZW T2_19, isolated from stored onions (Allium cepa).</title>
        <authorList>
            <person name="Stoll D.A."/>
            <person name="Huch M."/>
        </authorList>
    </citation>
    <scope>NUCLEOTIDE SEQUENCE</scope>
    <source>
        <strain evidence="2">ZW T2_19</strain>
    </source>
</reference>
<proteinExistence type="predicted"/>
<feature type="compositionally biased region" description="Polar residues" evidence="1">
    <location>
        <begin position="190"/>
        <end position="210"/>
    </location>
</feature>
<dbReference type="RefSeq" id="WP_251943230.1">
    <property type="nucleotide sequence ID" value="NZ_JAMRYM010000003.1"/>
</dbReference>
<comment type="caution">
    <text evidence="2">The sequence shown here is derived from an EMBL/GenBank/DDBJ whole genome shotgun (WGS) entry which is preliminary data.</text>
</comment>
<feature type="compositionally biased region" description="Basic and acidic residues" evidence="1">
    <location>
        <begin position="281"/>
        <end position="290"/>
    </location>
</feature>
<feature type="region of interest" description="Disordered" evidence="1">
    <location>
        <begin position="145"/>
        <end position="214"/>
    </location>
</feature>
<dbReference type="Proteomes" id="UP001155240">
    <property type="component" value="Unassembled WGS sequence"/>
</dbReference>
<evidence type="ECO:0000256" key="1">
    <source>
        <dbReference type="SAM" id="MobiDB-lite"/>
    </source>
</evidence>
<accession>A0A9X2DU67</accession>
<evidence type="ECO:0000313" key="3">
    <source>
        <dbReference type="Proteomes" id="UP001155240"/>
    </source>
</evidence>
<dbReference type="AlphaFoldDB" id="A0A9X2DU67"/>
<organism evidence="2 3">
    <name type="scientific">Rathayibacter rubneri</name>
    <dbReference type="NCBI Taxonomy" id="2950106"/>
    <lineage>
        <taxon>Bacteria</taxon>
        <taxon>Bacillati</taxon>
        <taxon>Actinomycetota</taxon>
        <taxon>Actinomycetes</taxon>
        <taxon>Micrococcales</taxon>
        <taxon>Microbacteriaceae</taxon>
        <taxon>Rathayibacter</taxon>
    </lineage>
</organism>
<evidence type="ECO:0000313" key="2">
    <source>
        <dbReference type="EMBL" id="MCM6761220.1"/>
    </source>
</evidence>
<evidence type="ECO:0008006" key="4">
    <source>
        <dbReference type="Google" id="ProtNLM"/>
    </source>
</evidence>
<protein>
    <recommendedName>
        <fullName evidence="4">Colicin import membrane protein</fullName>
    </recommendedName>
</protein>
<name>A0A9X2DU67_9MICO</name>
<feature type="region of interest" description="Disordered" evidence="1">
    <location>
        <begin position="233"/>
        <end position="290"/>
    </location>
</feature>